<proteinExistence type="predicted"/>
<evidence type="ECO:0000313" key="2">
    <source>
        <dbReference type="Proteomes" id="UP001489333"/>
    </source>
</evidence>
<dbReference type="Proteomes" id="UP001489333">
    <property type="component" value="Unassembled WGS sequence"/>
</dbReference>
<dbReference type="RefSeq" id="WP_342901960.1">
    <property type="nucleotide sequence ID" value="NZ_JBCHKU010000007.1"/>
</dbReference>
<gene>
    <name evidence="1" type="ORF">AAGS29_07355</name>
</gene>
<comment type="caution">
    <text evidence="1">The sequence shown here is derived from an EMBL/GenBank/DDBJ whole genome shotgun (WGS) entry which is preliminary data.</text>
</comment>
<name>A0ABU9UQ86_9GAMM</name>
<sequence>MDIEKRVKELHDAYGGKDAFNDVYTTRSEEMEHAWGSDIICIGLVLRSHLFVEYYLNKFLEKSTQLSERQIHQLTFYNKVQHLKETKLIGLVVSLEKFNQVRNKLSHNINATVEKDDILPLLEYQGFQNHYFVLRTEDKKVEHIYETYAKLVGQKVIEALDPHYHIQEKLMKDASKEFVRIYREGE</sequence>
<keyword evidence="2" id="KW-1185">Reference proteome</keyword>
<organism evidence="1 2">
    <name type="scientific">Shewanella vaxholmensis</name>
    <dbReference type="NCBI Taxonomy" id="3063535"/>
    <lineage>
        <taxon>Bacteria</taxon>
        <taxon>Pseudomonadati</taxon>
        <taxon>Pseudomonadota</taxon>
        <taxon>Gammaproteobacteria</taxon>
        <taxon>Alteromonadales</taxon>
        <taxon>Shewanellaceae</taxon>
        <taxon>Shewanella</taxon>
    </lineage>
</organism>
<accession>A0ABU9UQ86</accession>
<evidence type="ECO:0000313" key="1">
    <source>
        <dbReference type="EMBL" id="MEM6248427.1"/>
    </source>
</evidence>
<reference evidence="1 2" key="1">
    <citation type="submission" date="2024-04" db="EMBL/GenBank/DDBJ databases">
        <title>Novel Shewanella species isolated from Baltic Sea sediments.</title>
        <authorList>
            <person name="Martin-Rodriguez A.J."/>
            <person name="Fernandez-Juarez V."/>
            <person name="Valeriano V.D."/>
            <person name="Mihindukulasooriya I."/>
            <person name="Ceresnova L."/>
            <person name="Joffre E."/>
            <person name="Jensie-Markopoulos S."/>
            <person name="Moore E.R.B."/>
            <person name="Sjoling A."/>
        </authorList>
    </citation>
    <scope>NUCLEOTIDE SEQUENCE [LARGE SCALE GENOMIC DNA]</scope>
    <source>
        <strain evidence="1 2">VAX-SP0-0CM-1</strain>
    </source>
</reference>
<protein>
    <submittedName>
        <fullName evidence="1">Uncharacterized protein</fullName>
    </submittedName>
</protein>
<dbReference type="EMBL" id="JBCHKU010000007">
    <property type="protein sequence ID" value="MEM6248427.1"/>
    <property type="molecule type" value="Genomic_DNA"/>
</dbReference>